<gene>
    <name evidence="2" type="ORF">PVAP13_3NG197700</name>
</gene>
<dbReference type="SUPFAM" id="SSF52343">
    <property type="entry name" value="Ferredoxin reductase-like, C-terminal NADP-linked domain"/>
    <property type="match status" value="1"/>
</dbReference>
<dbReference type="PROSITE" id="PS51384">
    <property type="entry name" value="FAD_FR"/>
    <property type="match status" value="1"/>
</dbReference>
<protein>
    <recommendedName>
        <fullName evidence="1">FAD-binding FR-type domain-containing protein</fullName>
    </recommendedName>
</protein>
<dbReference type="InterPro" id="IPR017938">
    <property type="entry name" value="Riboflavin_synthase-like_b-brl"/>
</dbReference>
<dbReference type="Proteomes" id="UP000823388">
    <property type="component" value="Chromosome 3N"/>
</dbReference>
<dbReference type="InterPro" id="IPR039261">
    <property type="entry name" value="FNR_nucleotide-bd"/>
</dbReference>
<proteinExistence type="predicted"/>
<dbReference type="OrthoDB" id="689490at2759"/>
<organism evidence="2 3">
    <name type="scientific">Panicum virgatum</name>
    <name type="common">Blackwell switchgrass</name>
    <dbReference type="NCBI Taxonomy" id="38727"/>
    <lineage>
        <taxon>Eukaryota</taxon>
        <taxon>Viridiplantae</taxon>
        <taxon>Streptophyta</taxon>
        <taxon>Embryophyta</taxon>
        <taxon>Tracheophyta</taxon>
        <taxon>Spermatophyta</taxon>
        <taxon>Magnoliopsida</taxon>
        <taxon>Liliopsida</taxon>
        <taxon>Poales</taxon>
        <taxon>Poaceae</taxon>
        <taxon>PACMAD clade</taxon>
        <taxon>Panicoideae</taxon>
        <taxon>Panicodae</taxon>
        <taxon>Paniceae</taxon>
        <taxon>Panicinae</taxon>
        <taxon>Panicum</taxon>
        <taxon>Panicum sect. Hiantes</taxon>
    </lineage>
</organism>
<dbReference type="AlphaFoldDB" id="A0A8T0UI18"/>
<dbReference type="Gene3D" id="2.40.30.10">
    <property type="entry name" value="Translation factors"/>
    <property type="match status" value="1"/>
</dbReference>
<dbReference type="GO" id="GO:0016491">
    <property type="term" value="F:oxidoreductase activity"/>
    <property type="evidence" value="ECO:0007669"/>
    <property type="project" value="InterPro"/>
</dbReference>
<accession>A0A8T0UI18</accession>
<feature type="domain" description="FAD-binding FR-type" evidence="1">
    <location>
        <begin position="69"/>
        <end position="175"/>
    </location>
</feature>
<keyword evidence="3" id="KW-1185">Reference proteome</keyword>
<dbReference type="PANTHER" id="PTHR47215:SF1">
    <property type="entry name" value="F9L1.8 PROTEIN"/>
    <property type="match status" value="1"/>
</dbReference>
<reference evidence="2" key="1">
    <citation type="submission" date="2020-05" db="EMBL/GenBank/DDBJ databases">
        <title>WGS assembly of Panicum virgatum.</title>
        <authorList>
            <person name="Lovell J.T."/>
            <person name="Jenkins J."/>
            <person name="Shu S."/>
            <person name="Juenger T.E."/>
            <person name="Schmutz J."/>
        </authorList>
    </citation>
    <scope>NUCLEOTIDE SEQUENCE</scope>
    <source>
        <strain evidence="2">AP13</strain>
    </source>
</reference>
<evidence type="ECO:0000313" key="3">
    <source>
        <dbReference type="Proteomes" id="UP000823388"/>
    </source>
</evidence>
<dbReference type="InterPro" id="IPR017927">
    <property type="entry name" value="FAD-bd_FR_type"/>
</dbReference>
<sequence>MASAGVISTLLAPPLVHSSPVASASPLPAHALPSLRRRPRSLPTVRAVQTQGAGVQTQQGGAARKGAIQRWTSAPVAAIGPATDDESIFLITLDLSGAPALVDAYTTPGQYLLARVPSGEKLSPAYMCISSAPRSGLQFDLLVKPVPGTTSEQLSKLRVGEVVELGPVMGRGFAIQHINPPAAAETLLLFAVGVGISPIRSLIEFGIAASERNNVILYYAAKDLQSMPYQDRFKKWENTGVKVVTRTQQILEPFLEQNLGEIAVNPLSMGAVIVAPPSSKELITGVLLDIGVPHDKILSIEWSPEDPFAPNV</sequence>
<dbReference type="EMBL" id="CM029042">
    <property type="protein sequence ID" value="KAG2620553.1"/>
    <property type="molecule type" value="Genomic_DNA"/>
</dbReference>
<evidence type="ECO:0000313" key="2">
    <source>
        <dbReference type="EMBL" id="KAG2620553.1"/>
    </source>
</evidence>
<dbReference type="CDD" id="cd00322">
    <property type="entry name" value="FNR_like"/>
    <property type="match status" value="1"/>
</dbReference>
<dbReference type="SUPFAM" id="SSF63380">
    <property type="entry name" value="Riboflavin synthase domain-like"/>
    <property type="match status" value="1"/>
</dbReference>
<evidence type="ECO:0000259" key="1">
    <source>
        <dbReference type="PROSITE" id="PS51384"/>
    </source>
</evidence>
<name>A0A8T0UI18_PANVG</name>
<dbReference type="PANTHER" id="PTHR47215">
    <property type="match status" value="1"/>
</dbReference>
<dbReference type="Gene3D" id="3.40.50.80">
    <property type="entry name" value="Nucleotide-binding domain of ferredoxin-NADP reductase (FNR) module"/>
    <property type="match status" value="1"/>
</dbReference>
<comment type="caution">
    <text evidence="2">The sequence shown here is derived from an EMBL/GenBank/DDBJ whole genome shotgun (WGS) entry which is preliminary data.</text>
</comment>